<dbReference type="OrthoDB" id="312646at2759"/>
<dbReference type="InParanoid" id="A0A078A8M4"/>
<evidence type="ECO:0000313" key="3">
    <source>
        <dbReference type="Proteomes" id="UP000039865"/>
    </source>
</evidence>
<feature type="transmembrane region" description="Helical" evidence="1">
    <location>
        <begin position="60"/>
        <end position="82"/>
    </location>
</feature>
<name>A0A078A8M4_STYLE</name>
<keyword evidence="3" id="KW-1185">Reference proteome</keyword>
<gene>
    <name evidence="2" type="primary">Contig16588.g17661</name>
    <name evidence="2" type="ORF">STYLEM_7559</name>
</gene>
<protein>
    <submittedName>
        <fullName evidence="2">Uncharacterized protein</fullName>
    </submittedName>
</protein>
<sequence>MNVKEEDNNLDQNRSKLKEKDIMQIVKQQINIICQDPFNKEDLTIKDSYTTFKVKVFVRIFLYHILYFMFLVLLIAFVQAFLRSLVIAVRYATSVDSTISCLRHRVLTREEYATEWIVGGWMDVTPAQIDKEIKHCMVRNEVENVFFKFKFLNKINDDYKNRFLNYEYVSTNVYDPKKEKIMYDAFINMMKQGQELVTLRQSLRQDQIVQQRSDVNIHLSYLETPSKEDLFTYYPGRQVLRELFLNCKHMVPTVQQRYFIPLSAIHALLPLIIEACYEFSNDDEEFLYKKYRLINFWIYNGILVYVNILLFTTNIYFLQLGVQDMKRRMNAMISCEVQLEPNRYKSLMSWMDMRIMYLDMGQRFFHNRWFVACLVLCAILRVQSKINDISNNHLLRLSEIKSILERFMIEWDYSISSQKIKEVLLNNTYKEAFLYFSYKNEDVGQKCGKMIIENALHVLDSIEDRLEREIEFNPITILSIPLNMTIINAIRTSTVTLIFSMINMKLNII</sequence>
<accession>A0A078A8M4</accession>
<dbReference type="AlphaFoldDB" id="A0A078A8M4"/>
<dbReference type="EMBL" id="CCKQ01007223">
    <property type="protein sequence ID" value="CDW78579.1"/>
    <property type="molecule type" value="Genomic_DNA"/>
</dbReference>
<keyword evidence="1" id="KW-0812">Transmembrane</keyword>
<keyword evidence="1" id="KW-1133">Transmembrane helix</keyword>
<keyword evidence="1" id="KW-0472">Membrane</keyword>
<evidence type="ECO:0000313" key="2">
    <source>
        <dbReference type="EMBL" id="CDW78579.1"/>
    </source>
</evidence>
<reference evidence="2 3" key="1">
    <citation type="submission" date="2014-06" db="EMBL/GenBank/DDBJ databases">
        <authorList>
            <person name="Swart Estienne"/>
        </authorList>
    </citation>
    <scope>NUCLEOTIDE SEQUENCE [LARGE SCALE GENOMIC DNA]</scope>
    <source>
        <strain evidence="2 3">130c</strain>
    </source>
</reference>
<feature type="transmembrane region" description="Helical" evidence="1">
    <location>
        <begin position="297"/>
        <end position="318"/>
    </location>
</feature>
<proteinExistence type="predicted"/>
<organism evidence="2 3">
    <name type="scientific">Stylonychia lemnae</name>
    <name type="common">Ciliate</name>
    <dbReference type="NCBI Taxonomy" id="5949"/>
    <lineage>
        <taxon>Eukaryota</taxon>
        <taxon>Sar</taxon>
        <taxon>Alveolata</taxon>
        <taxon>Ciliophora</taxon>
        <taxon>Intramacronucleata</taxon>
        <taxon>Spirotrichea</taxon>
        <taxon>Stichotrichia</taxon>
        <taxon>Sporadotrichida</taxon>
        <taxon>Oxytrichidae</taxon>
        <taxon>Stylonychinae</taxon>
        <taxon>Stylonychia</taxon>
    </lineage>
</organism>
<evidence type="ECO:0000256" key="1">
    <source>
        <dbReference type="SAM" id="Phobius"/>
    </source>
</evidence>
<dbReference type="Proteomes" id="UP000039865">
    <property type="component" value="Unassembled WGS sequence"/>
</dbReference>